<feature type="region of interest" description="Disordered" evidence="7">
    <location>
        <begin position="1656"/>
        <end position="1677"/>
    </location>
</feature>
<name>A0A8J4GRQ9_9CHLO</name>
<keyword evidence="4" id="KW-0786">Thiamine pyrophosphate</keyword>
<feature type="compositionally biased region" description="Low complexity" evidence="7">
    <location>
        <begin position="2564"/>
        <end position="2575"/>
    </location>
</feature>
<evidence type="ECO:0000256" key="1">
    <source>
        <dbReference type="ARBA" id="ARBA00022679"/>
    </source>
</evidence>
<keyword evidence="6" id="KW-0456">Lyase</keyword>
<dbReference type="GO" id="GO:0070204">
    <property type="term" value="F:2-succinyl-5-enolpyruvyl-6-hydroxy-3-cyclohexene-1-carboxylic-acid synthase activity"/>
    <property type="evidence" value="ECO:0007669"/>
    <property type="project" value="InterPro"/>
</dbReference>
<evidence type="ECO:0000256" key="5">
    <source>
        <dbReference type="ARBA" id="ARBA00023211"/>
    </source>
</evidence>
<dbReference type="InterPro" id="IPR004433">
    <property type="entry name" value="MenaQ_synth_MenD"/>
</dbReference>
<evidence type="ECO:0000259" key="8">
    <source>
        <dbReference type="SMART" id="SM00922"/>
    </source>
</evidence>
<dbReference type="InterPro" id="IPR011766">
    <property type="entry name" value="TPP_enzyme_TPP-bd"/>
</dbReference>
<dbReference type="Gene3D" id="3.40.50.1820">
    <property type="entry name" value="alpha/beta hydrolase"/>
    <property type="match status" value="1"/>
</dbReference>
<feature type="region of interest" description="Disordered" evidence="7">
    <location>
        <begin position="2824"/>
        <end position="2849"/>
    </location>
</feature>
<dbReference type="Pfam" id="PF00561">
    <property type="entry name" value="Abhydrolase_1"/>
    <property type="match status" value="1"/>
</dbReference>
<feature type="compositionally biased region" description="Low complexity" evidence="7">
    <location>
        <begin position="2105"/>
        <end position="2127"/>
    </location>
</feature>
<feature type="region of interest" description="Disordered" evidence="7">
    <location>
        <begin position="791"/>
        <end position="829"/>
    </location>
</feature>
<dbReference type="SUPFAM" id="SSF56322">
    <property type="entry name" value="ADC synthase"/>
    <property type="match status" value="1"/>
</dbReference>
<dbReference type="Pfam" id="PF02775">
    <property type="entry name" value="TPP_enzyme_C"/>
    <property type="match status" value="1"/>
</dbReference>
<dbReference type="InterPro" id="IPR012001">
    <property type="entry name" value="Thiamin_PyroP_enz_TPP-bd_dom"/>
</dbReference>
<keyword evidence="2" id="KW-0479">Metal-binding</keyword>
<dbReference type="InterPro" id="IPR005801">
    <property type="entry name" value="ADC_synthase"/>
</dbReference>
<dbReference type="InterPro" id="IPR036849">
    <property type="entry name" value="Enolase-like_C_sf"/>
</dbReference>
<feature type="compositionally biased region" description="Polar residues" evidence="7">
    <location>
        <begin position="65"/>
        <end position="84"/>
    </location>
</feature>
<dbReference type="Gene3D" id="3.40.50.1220">
    <property type="entry name" value="TPP-binding domain"/>
    <property type="match status" value="1"/>
</dbReference>
<feature type="region of interest" description="Disordered" evidence="7">
    <location>
        <begin position="2310"/>
        <end position="2347"/>
    </location>
</feature>
<dbReference type="SUPFAM" id="SSF52518">
    <property type="entry name" value="Thiamin diphosphate-binding fold (THDP-binding)"/>
    <property type="match status" value="2"/>
</dbReference>
<feature type="region of interest" description="Disordered" evidence="7">
    <location>
        <begin position="2627"/>
        <end position="2655"/>
    </location>
</feature>
<dbReference type="InterPro" id="IPR000073">
    <property type="entry name" value="AB_hydrolase_1"/>
</dbReference>
<dbReference type="InterPro" id="IPR013342">
    <property type="entry name" value="Mandelate_racemase_C"/>
</dbReference>
<feature type="region of interest" description="Disordered" evidence="7">
    <location>
        <begin position="65"/>
        <end position="92"/>
    </location>
</feature>
<evidence type="ECO:0000256" key="6">
    <source>
        <dbReference type="ARBA" id="ARBA00023239"/>
    </source>
</evidence>
<dbReference type="InterPro" id="IPR029061">
    <property type="entry name" value="THDP-binding"/>
</dbReference>
<feature type="compositionally biased region" description="Pro residues" evidence="7">
    <location>
        <begin position="2095"/>
        <end position="2104"/>
    </location>
</feature>
<feature type="compositionally biased region" description="Low complexity" evidence="7">
    <location>
        <begin position="1663"/>
        <end position="1677"/>
    </location>
</feature>
<gene>
    <name evidence="9" type="ORF">Vretimale_16741</name>
</gene>
<dbReference type="Gene3D" id="3.40.50.970">
    <property type="match status" value="2"/>
</dbReference>
<feature type="region of interest" description="Disordered" evidence="7">
    <location>
        <begin position="13"/>
        <end position="32"/>
    </location>
</feature>
<dbReference type="HAMAP" id="MF_01659">
    <property type="entry name" value="MenD"/>
    <property type="match status" value="1"/>
</dbReference>
<dbReference type="SFLD" id="SFLDS00001">
    <property type="entry name" value="Enolase"/>
    <property type="match status" value="1"/>
</dbReference>
<dbReference type="SUPFAM" id="SSF51604">
    <property type="entry name" value="Enolase C-terminal domain-like"/>
    <property type="match status" value="1"/>
</dbReference>
<sequence>MTLGSSTNVLGLLTNTSHSTTPSSLITKRPATNRSSLCRNGLHVGWRPMRSVAAAVQYMVTGDPSNGSGSPFVSGTATGTQQGPESPDPNPVSRKLLPHPIAGAGGTDACTSIAAELSACGSTLRSTDNGGGNQGDGAAALQWRPTDKVPDRLPLSSAPNMLLLPVAVCKTITLSPQATLADGALALLRGLPAAVAANAALPSGVLRLEVAVPRTATTALRWLSGQQQQQRQQVLDPSPTAGGPFLYFSGRRSSAPDTPGAAAAEAATRGWSSLAGAGAAWRWWGPGGGGFDSQVVSALQRFLSPDQPRIRILGGVRFDPRRTPGPEWAPFGSHCFVLPLLELMEAEDCCLLAVTLAWDPQAAKEAATSAAGTTGTADGGFCGCADLTTAAARAEAALRLMQPPAPAAAYGLRVSRSEPQHEPSKEKWDAHMEALLGRLQEGHDTGAPAAAALASLLDTGLARQEYLMHGQQGLDDLLAALTLSASNAARQPNADSDAGDGLDALRDLIDGKVTVSELTAATTAAMAAAAAIGSAATPPPGGGSTQSPDGEAAEDMSKLVMARRTTMRIEGPLDPLHVLQSLQERDPRAYQLFFAPGTGFGGTTAAASGGGPATVDGPGPGPAFLACTPERLYARTGRFVASEAVAGTRPRGRGGDVEQDFWLSLDLLRSAKDHAEFCTVRDWIASQLEGPCEDVHVEIRKSVLKQGSVQHLFGRVAAALRRGRNDAHLLAALHPTPAVCGRPREAALGYLDELESFDRGWYAGPFGWISGAGAEFVVAIRSGLVCSEAPCSPESETNTLTGADDSRGSSGTMADRSSRGVGSETTSVQVPQRLQSRTFQQAHQQAPFPQQASLVHMFAGVGVVRGSDPVAEWQELDLKIRPLSSALLAAPLPSAAPNINVAWAGLLVEELCRLGVNMFCVAPGSRSSPLAHAIASHPRARLNVCIDERSLGFWALGYGRSSGRPAAVVTSSGTAVANLLPAVVEASLSGVPLLLLTADRPAELRDTAANQTIDQTKIFGGFVRWFFDLPAPTTDVPGRTVLTTASTAYRAAVASCPPGPVHLNLQFRDPLAPVTAPWSPAPFLAGLSQWQASRLPYTSHISGAALPGAAPTGNGSESNILAGFGSGTGVHGIGVGSGCVDIAALRALLRDARRGLVVVGELTDPRDIVAARQIGSVLGWPVAADVLSGLRVGAVTLPTTQPSLGMARDNDKNVVRTPSDNNAIPLVHHMDHLLLGDRAWWGQLRPDVILQLGPHLTSKRLGQFMDWAAMGVDGGTAGVPWVYVAAHTLRHDPSHLVTHRAVMTMPEFRDAVVEPAMAAAKIRGTPPCGGHRNGFGAATDPWVHVSSYGRLLLQLDEAVAHEVDAALASLESISEPFIARALARSLPAGHGLFIGNSMPIRDMDMYASPPLLSPSSVPSASVTAPQRQLAETASAVVGVPVAANRGASGIDGVLSTAAGFAEGLSRPATLLVGDLSFLHDINGLNLLRGGELRPPLTVVLINNAGGGIFSFLPIASSIPEDEFTPLWATPQNVDLEAMCRAQGIPHQRVTTPEGLVPALQAAWGINRHSVVEVITDRSTNVELHRRIQAAALRAAQHCHWLASKLDVAVSSSAPSLSLAPVPDSVGQLAEAGSGCRPLVTDGLHWRRYSLPLALPLTTPPMPSSSSNSNSSSGPSLSTGIGVREGLLLQLRLSWTDGSVAGEGVGDVAPLPGLHSETLEAAEVQVAALSGLLDGVTVPPSLALLGGRLGAWLGARVGLDPTWLLPSVRFGLECALLSALAAALKVPLADLIAPPPSPSPSSTSSSSIPHSLSSREAVLLNGLISPPVSGDDAADAAAAATAALRLVAEGYTAIKVKVARRPDPEVDAAVLAAIRGAVGPHIVLRADANRGWTELQKAVAFGRAVAAAAVGLQYVEEPTSDPRDMAAFYTQTGVPVAADESLDEGLLMALPTSANVSNNTSSGGLGSFLSGDNGSSSGAGPAGANERSFSAAGVPLDRAAGLAAVVVKPSVLGGLEVAMEAARWARRRGVQVVISSSFESSVGLAALVQLAATVGSASGDGGGSSGGPSLVHHGLGTLQWFAADVALEPLQWAPRLLPPQEPPPSSLQAPSASSAAGPSMMMASSPQPSGAEFLPLQAVCGTVEQADRLLQACAAGRGIRREALLAAAGAAANVVVHNGAICGEEPSATDDTGRLTIASGRSSAPHPRAAETSPGRGSAATGPNAAADHINMRNYGVDDASVNGRLEGGGGFINGVSNTSDPWVGPYTHGGVLERPFCVEVELPSVSPSSSLTTRPVTLVQVHGLEVHPPLQYSATSSAGPSTASTLTCGGETNARRRHGHQQQQQQSRRPFMFLHGFLGSSLDWRPLMRALAAAGHRCVAIDLPGHGATLPALPVARTSSSAGSGIIVPWDPTDGSHVGDLPPVHCIPGAASCVAAAARLLGLEGAVVVGYSLGARVALQAAVDDAAAATSAPSDGGDEVHNNGAAGYCGRALWSGVVLVSGTPGIKDPAQAAARAANDDRLAKSLVQGGVEEFVRRWYEQPLWSSLRRHPAFGRLLARRLTPSSATSSASAAAPPRRKGDDTSRAAAPAVATPSSRRDAAEDVVATGGFVPVANFIAVDEASNGASCGGRGSAGNSGSGSGPGEASASGDGSGSGGEVAIQLAAALSGMSTGRMAPLWDRLDPWVGPPVILVVGGLDAKFVDINTYTLARLVRKRTAAVAAAAGVAAMTNNTGDSPAGAMPQPPPAPFRPVATTSQPWGLQQWQEQQQGSGAGRAGCTMPVSEQLRQLGHALVRLEGVGHAVHVEAPQRLLDLLRETSRTLEELEDQHGASLTQPSECGDHNRNHPGD</sequence>
<dbReference type="HAMAP" id="MF_00470">
    <property type="entry name" value="MenC_1"/>
    <property type="match status" value="1"/>
</dbReference>
<dbReference type="SFLD" id="SFLDG00180">
    <property type="entry name" value="muconate_cycloisomerase"/>
    <property type="match status" value="1"/>
</dbReference>
<dbReference type="CDD" id="cd02009">
    <property type="entry name" value="TPP_SHCHC_synthase"/>
    <property type="match status" value="1"/>
</dbReference>
<evidence type="ECO:0000256" key="4">
    <source>
        <dbReference type="ARBA" id="ARBA00023052"/>
    </source>
</evidence>
<protein>
    <recommendedName>
        <fullName evidence="8">Mandelate racemase/muconate lactonizing enzyme C-terminal domain-containing protein</fullName>
    </recommendedName>
</protein>
<dbReference type="Proteomes" id="UP000722791">
    <property type="component" value="Unassembled WGS sequence"/>
</dbReference>
<feature type="compositionally biased region" description="Low complexity" evidence="7">
    <location>
        <begin position="1966"/>
        <end position="1983"/>
    </location>
</feature>
<keyword evidence="3" id="KW-0460">Magnesium</keyword>
<dbReference type="SUPFAM" id="SSF53474">
    <property type="entry name" value="alpha/beta-Hydrolases"/>
    <property type="match status" value="1"/>
</dbReference>
<accession>A0A8J4GRQ9</accession>
<feature type="compositionally biased region" description="Basic and acidic residues" evidence="7">
    <location>
        <begin position="2839"/>
        <end position="2849"/>
    </location>
</feature>
<comment type="caution">
    <text evidence="9">The sequence shown here is derived from an EMBL/GenBank/DDBJ whole genome shotgun (WGS) entry which is preliminary data.</text>
</comment>
<dbReference type="InterPro" id="IPR029017">
    <property type="entry name" value="Enolase-like_N"/>
</dbReference>
<feature type="compositionally biased region" description="Gly residues" evidence="7">
    <location>
        <begin position="2627"/>
        <end position="2643"/>
    </location>
</feature>
<dbReference type="Pfam" id="PF02776">
    <property type="entry name" value="TPP_enzyme_N"/>
    <property type="match status" value="1"/>
</dbReference>
<dbReference type="InterPro" id="IPR029058">
    <property type="entry name" value="AB_hydrolase_fold"/>
</dbReference>
<organism evidence="9 10">
    <name type="scientific">Volvox reticuliferus</name>
    <dbReference type="NCBI Taxonomy" id="1737510"/>
    <lineage>
        <taxon>Eukaryota</taxon>
        <taxon>Viridiplantae</taxon>
        <taxon>Chlorophyta</taxon>
        <taxon>core chlorophytes</taxon>
        <taxon>Chlorophyceae</taxon>
        <taxon>CS clade</taxon>
        <taxon>Chlamydomonadales</taxon>
        <taxon>Volvocaceae</taxon>
        <taxon>Volvox</taxon>
    </lineage>
</organism>
<dbReference type="InterPro" id="IPR010196">
    <property type="entry name" value="OSB_synthase_MenC1"/>
</dbReference>
<feature type="region of interest" description="Disordered" evidence="7">
    <location>
        <begin position="535"/>
        <end position="555"/>
    </location>
</feature>
<dbReference type="SFLD" id="SFLDF00009">
    <property type="entry name" value="o-succinylbenzoate_synthase"/>
    <property type="match status" value="1"/>
</dbReference>
<feature type="region of interest" description="Disordered" evidence="7">
    <location>
        <begin position="2734"/>
        <end position="2757"/>
    </location>
</feature>
<dbReference type="CDD" id="cd07037">
    <property type="entry name" value="TPP_PYR_MenD"/>
    <property type="match status" value="1"/>
</dbReference>
<feature type="region of interest" description="Disordered" evidence="7">
    <location>
        <begin position="2564"/>
        <end position="2599"/>
    </location>
</feature>
<reference evidence="9" key="1">
    <citation type="journal article" date="2021" name="Proc. Natl. Acad. Sci. U.S.A.">
        <title>Three genomes in the algal genus Volvox reveal the fate of a haploid sex-determining region after a transition to homothallism.</title>
        <authorList>
            <person name="Yamamoto K."/>
            <person name="Hamaji T."/>
            <person name="Kawai-Toyooka H."/>
            <person name="Matsuzaki R."/>
            <person name="Takahashi F."/>
            <person name="Nishimura Y."/>
            <person name="Kawachi M."/>
            <person name="Noguchi H."/>
            <person name="Minakuchi Y."/>
            <person name="Umen J.G."/>
            <person name="Toyoda A."/>
            <person name="Nozaki H."/>
        </authorList>
    </citation>
    <scope>NUCLEOTIDE SEQUENCE</scope>
    <source>
        <strain evidence="9">NIES-3785</strain>
    </source>
</reference>
<dbReference type="Pfam" id="PF00425">
    <property type="entry name" value="Chorismate_bind"/>
    <property type="match status" value="1"/>
</dbReference>
<dbReference type="SMART" id="SM00922">
    <property type="entry name" value="MR_MLE"/>
    <property type="match status" value="1"/>
</dbReference>
<dbReference type="GO" id="GO:0016836">
    <property type="term" value="F:hydro-lyase activity"/>
    <property type="evidence" value="ECO:0007669"/>
    <property type="project" value="InterPro"/>
</dbReference>
<dbReference type="PANTHER" id="PTHR42916:SF1">
    <property type="entry name" value="PROTEIN PHYLLO, CHLOROPLASTIC"/>
    <property type="match status" value="1"/>
</dbReference>
<dbReference type="InterPro" id="IPR029065">
    <property type="entry name" value="Enolase_C-like"/>
</dbReference>
<evidence type="ECO:0000256" key="3">
    <source>
        <dbReference type="ARBA" id="ARBA00022842"/>
    </source>
</evidence>
<proteinExistence type="inferred from homology"/>
<dbReference type="GO" id="GO:0009234">
    <property type="term" value="P:menaquinone biosynthetic process"/>
    <property type="evidence" value="ECO:0007669"/>
    <property type="project" value="InterPro"/>
</dbReference>
<evidence type="ECO:0000256" key="2">
    <source>
        <dbReference type="ARBA" id="ARBA00022723"/>
    </source>
</evidence>
<feature type="region of interest" description="Disordered" evidence="7">
    <location>
        <begin position="2094"/>
        <end position="2127"/>
    </location>
</feature>
<dbReference type="GO" id="GO:0000287">
    <property type="term" value="F:magnesium ion binding"/>
    <property type="evidence" value="ECO:0007669"/>
    <property type="project" value="InterPro"/>
</dbReference>
<feature type="region of interest" description="Disordered" evidence="7">
    <location>
        <begin position="2186"/>
        <end position="2226"/>
    </location>
</feature>
<evidence type="ECO:0000313" key="10">
    <source>
        <dbReference type="Proteomes" id="UP000722791"/>
    </source>
</evidence>
<dbReference type="GO" id="GO:0030976">
    <property type="term" value="F:thiamine pyrophosphate binding"/>
    <property type="evidence" value="ECO:0007669"/>
    <property type="project" value="InterPro"/>
</dbReference>
<keyword evidence="1" id="KW-0808">Transferase</keyword>
<evidence type="ECO:0000256" key="7">
    <source>
        <dbReference type="SAM" id="MobiDB-lite"/>
    </source>
</evidence>
<dbReference type="Gene3D" id="3.20.20.120">
    <property type="entry name" value="Enolase-like C-terminal domain"/>
    <property type="match status" value="1"/>
</dbReference>
<dbReference type="SUPFAM" id="SSF54826">
    <property type="entry name" value="Enolase N-terminal domain-like"/>
    <property type="match status" value="1"/>
</dbReference>
<dbReference type="Gene3D" id="3.60.120.10">
    <property type="entry name" value="Anthranilate synthase"/>
    <property type="match status" value="2"/>
</dbReference>
<feature type="region of interest" description="Disordered" evidence="7">
    <location>
        <begin position="1966"/>
        <end position="1986"/>
    </location>
</feature>
<dbReference type="NCBIfam" id="TIGR00173">
    <property type="entry name" value="menD"/>
    <property type="match status" value="1"/>
</dbReference>
<dbReference type="InterPro" id="IPR015890">
    <property type="entry name" value="Chorismate_C"/>
</dbReference>
<feature type="domain" description="Mandelate racemase/muconate lactonizing enzyme C-terminal" evidence="8">
    <location>
        <begin position="1835"/>
        <end position="1934"/>
    </location>
</feature>
<dbReference type="Gene3D" id="3.30.390.10">
    <property type="entry name" value="Enolase-like, N-terminal domain"/>
    <property type="match status" value="1"/>
</dbReference>
<feature type="compositionally biased region" description="Low complexity" evidence="7">
    <location>
        <begin position="2313"/>
        <end position="2325"/>
    </location>
</feature>
<dbReference type="PANTHER" id="PTHR42916">
    <property type="entry name" value="2-SUCCINYL-5-ENOLPYRUVYL-6-HYDROXY-3-CYCLOHEXENE-1-CARBOXYLATE SYNTHASE"/>
    <property type="match status" value="1"/>
</dbReference>
<evidence type="ECO:0000313" key="9">
    <source>
        <dbReference type="EMBL" id="GIM13677.1"/>
    </source>
</evidence>
<dbReference type="Pfam" id="PF13378">
    <property type="entry name" value="MR_MLE_C"/>
    <property type="match status" value="1"/>
</dbReference>
<dbReference type="EMBL" id="BNCQ01000051">
    <property type="protein sequence ID" value="GIM13677.1"/>
    <property type="molecule type" value="Genomic_DNA"/>
</dbReference>
<keyword evidence="5" id="KW-0464">Manganese</keyword>